<accession>A0A183JY77</accession>
<reference evidence="11" key="1">
    <citation type="submission" date="2016-06" db="UniProtKB">
        <authorList>
            <consortium name="WormBaseParasite"/>
        </authorList>
    </citation>
    <scope>IDENTIFICATION</scope>
</reference>
<evidence type="ECO:0000259" key="8">
    <source>
        <dbReference type="Pfam" id="PF08418"/>
    </source>
</evidence>
<dbReference type="GO" id="GO:0005658">
    <property type="term" value="C:alpha DNA polymerase:primase complex"/>
    <property type="evidence" value="ECO:0007669"/>
    <property type="project" value="TreeGrafter"/>
</dbReference>
<organism evidence="11">
    <name type="scientific">Schistosoma curassoni</name>
    <dbReference type="NCBI Taxonomy" id="6186"/>
    <lineage>
        <taxon>Eukaryota</taxon>
        <taxon>Metazoa</taxon>
        <taxon>Spiralia</taxon>
        <taxon>Lophotrochozoa</taxon>
        <taxon>Platyhelminthes</taxon>
        <taxon>Trematoda</taxon>
        <taxon>Digenea</taxon>
        <taxon>Strigeidida</taxon>
        <taxon>Schistosomatoidea</taxon>
        <taxon>Schistosomatidae</taxon>
        <taxon>Schistosoma</taxon>
    </lineage>
</organism>
<dbReference type="Gene3D" id="1.10.8.530">
    <property type="entry name" value="DNA polymerase alpha-primase, subunit B, N-terminal domain"/>
    <property type="match status" value="1"/>
</dbReference>
<dbReference type="GO" id="GO:0006270">
    <property type="term" value="P:DNA replication initiation"/>
    <property type="evidence" value="ECO:0007669"/>
    <property type="project" value="TreeGrafter"/>
</dbReference>
<sequence length="721" mass="80354">MSDIIGGVSSAPPNSMEVDEIADELQVFGLVVDDKVVLEKLSFLGERWGLNASTLVEKYVAFQRNTDLPDRISLKNVELFDRETSAKLDTAKTRTPRSHVPKSAKSLLTKNMLQELMLAEACSDQRDLLSSYGVSKPLIPVPNGRLIPSDKENEPELESHETQLIASYPSDTVESRICNGITDFIDWTPILLTTGAYGNRYMNQHTLENAEIIDNWTWETIKRVLSNIPEGSLVEGDQNIQQSSQPTSRQVSHLLYDSLSSLINKNEFCQPTRTETSTLERTTLLRPVFSRVLASSLIPGRVSAKLSVPIKGSSESSQIAENSKPITETKTRLHVSNVALVGLRRVERSGSETDAVPLDLGFSKDLSCYSVYSGQPLLIRSVNPTGHSLGVMEIFQIPISKPPFINPDKCLGNLHIMVACGPYTLSNSHDPTGLFNLLRFVKQSKPHVLILLGPFVDSEHPGIQVYYKYYFWKIFILLCGNHENESYSETTYEELFQSRVNSVSEWCSHLSIRLIIVSSWRELHHDPVYPTPPIDKSWIEKTPHLVSTSSSYEKVQFAPDPCLFQIGEYVFGLTSVDILKDLSCEEISAGCSGSDRITRLCRHILASSSFYPVHPPDDGLPLDYPLWSQYAQFSVTPHCLILPSKLRQFVKNVDGVLCINPGYVSRGEAFGSYAEIVVNVNEFSSLNGNSNEINSNIPDNLSSEHSSFSICGRTSVSIKRL</sequence>
<dbReference type="Proteomes" id="UP000279833">
    <property type="component" value="Unassembled WGS sequence"/>
</dbReference>
<evidence type="ECO:0000313" key="9">
    <source>
        <dbReference type="EMBL" id="VDP27328.1"/>
    </source>
</evidence>
<keyword evidence="10" id="KW-1185">Reference proteome</keyword>
<evidence type="ECO:0000256" key="6">
    <source>
        <dbReference type="SAM" id="MobiDB-lite"/>
    </source>
</evidence>
<dbReference type="Pfam" id="PF08418">
    <property type="entry name" value="Pol_alpha_B_N"/>
    <property type="match status" value="1"/>
</dbReference>
<dbReference type="GO" id="GO:0003677">
    <property type="term" value="F:DNA binding"/>
    <property type="evidence" value="ECO:0007669"/>
    <property type="project" value="InterPro"/>
</dbReference>
<evidence type="ECO:0000259" key="7">
    <source>
        <dbReference type="Pfam" id="PF04042"/>
    </source>
</evidence>
<reference evidence="9 10" key="2">
    <citation type="submission" date="2018-11" db="EMBL/GenBank/DDBJ databases">
        <authorList>
            <consortium name="Pathogen Informatics"/>
        </authorList>
    </citation>
    <scope>NUCLEOTIDE SEQUENCE [LARGE SCALE GENOMIC DNA]</scope>
    <source>
        <strain evidence="9">Dakar</strain>
        <strain evidence="10">Dakar, Senegal</strain>
    </source>
</reference>
<gene>
    <name evidence="9" type="ORF">SCUD_LOCUS7679</name>
</gene>
<keyword evidence="4" id="KW-0235">DNA replication</keyword>
<dbReference type="WBParaSite" id="SCUD_0000767901-mRNA-1">
    <property type="protein sequence ID" value="SCUD_0000767901-mRNA-1"/>
    <property type="gene ID" value="SCUD_0000767901"/>
</dbReference>
<evidence type="ECO:0000256" key="2">
    <source>
        <dbReference type="ARBA" id="ARBA00007299"/>
    </source>
</evidence>
<evidence type="ECO:0000256" key="3">
    <source>
        <dbReference type="ARBA" id="ARBA00018596"/>
    </source>
</evidence>
<evidence type="ECO:0000256" key="1">
    <source>
        <dbReference type="ARBA" id="ARBA00004123"/>
    </source>
</evidence>
<dbReference type="Pfam" id="PF04042">
    <property type="entry name" value="DNA_pol_E_B"/>
    <property type="match status" value="1"/>
</dbReference>
<comment type="subcellular location">
    <subcellularLocation>
        <location evidence="1">Nucleus</location>
    </subcellularLocation>
</comment>
<dbReference type="PANTHER" id="PTHR23061">
    <property type="entry name" value="DNA POLYMERASE 2 ALPHA 70 KDA SUBUNIT"/>
    <property type="match status" value="1"/>
</dbReference>
<comment type="similarity">
    <text evidence="2">Belongs to the DNA polymerase alpha subunit B family.</text>
</comment>
<dbReference type="InterPro" id="IPR013627">
    <property type="entry name" value="Pol_alpha_B_N"/>
</dbReference>
<feature type="domain" description="DNA polymerase alpha/delta/epsilon subunit B" evidence="7">
    <location>
        <begin position="416"/>
        <end position="651"/>
    </location>
</feature>
<feature type="domain" description="DNA polymerase alpha subunit B N-terminal" evidence="8">
    <location>
        <begin position="19"/>
        <end position="87"/>
    </location>
</feature>
<name>A0A183JY77_9TREM</name>
<protein>
    <recommendedName>
        <fullName evidence="3">DNA polymerase alpha subunit B</fullName>
    </recommendedName>
</protein>
<dbReference type="EMBL" id="UZAK01032431">
    <property type="protein sequence ID" value="VDP27328.1"/>
    <property type="molecule type" value="Genomic_DNA"/>
</dbReference>
<keyword evidence="5" id="KW-0539">Nucleus</keyword>
<feature type="region of interest" description="Disordered" evidence="6">
    <location>
        <begin position="143"/>
        <end position="163"/>
    </location>
</feature>
<evidence type="ECO:0000256" key="5">
    <source>
        <dbReference type="ARBA" id="ARBA00023242"/>
    </source>
</evidence>
<evidence type="ECO:0000313" key="11">
    <source>
        <dbReference type="WBParaSite" id="SCUD_0000767901-mRNA-1"/>
    </source>
</evidence>
<dbReference type="InterPro" id="IPR043034">
    <property type="entry name" value="DNA_pol_alpha_B_N_sf"/>
</dbReference>
<dbReference type="STRING" id="6186.A0A183JY77"/>
<evidence type="ECO:0000313" key="10">
    <source>
        <dbReference type="Proteomes" id="UP000279833"/>
    </source>
</evidence>
<dbReference type="AlphaFoldDB" id="A0A183JY77"/>
<dbReference type="Gene3D" id="3.60.21.60">
    <property type="match status" value="2"/>
</dbReference>
<feature type="compositionally biased region" description="Basic and acidic residues" evidence="6">
    <location>
        <begin position="148"/>
        <end position="161"/>
    </location>
</feature>
<evidence type="ECO:0000256" key="4">
    <source>
        <dbReference type="ARBA" id="ARBA00022705"/>
    </source>
</evidence>
<proteinExistence type="inferred from homology"/>
<dbReference type="InterPro" id="IPR007185">
    <property type="entry name" value="DNA_pol_a/d/e_bsu"/>
</dbReference>
<dbReference type="InterPro" id="IPR016722">
    <property type="entry name" value="DNA_pol_alpha_bsu"/>
</dbReference>
<dbReference type="PANTHER" id="PTHR23061:SF12">
    <property type="entry name" value="DNA POLYMERASE ALPHA SUBUNIT B"/>
    <property type="match status" value="1"/>
</dbReference>